<keyword evidence="1" id="KW-1133">Transmembrane helix</keyword>
<feature type="transmembrane region" description="Helical" evidence="1">
    <location>
        <begin position="6"/>
        <end position="23"/>
    </location>
</feature>
<evidence type="ECO:0000313" key="2">
    <source>
        <dbReference type="EMBL" id="QQP14626.1"/>
    </source>
</evidence>
<dbReference type="RefSeq" id="WP_053597001.1">
    <property type="nucleotide sequence ID" value="NZ_CP067341.1"/>
</dbReference>
<evidence type="ECO:0000256" key="1">
    <source>
        <dbReference type="SAM" id="Phobius"/>
    </source>
</evidence>
<sequence>MPFSGWAILTFSIVFFLPFFIWLSASYLNKLQGNEDHSKRKNNYWVFLVSLGLLNSMNSFFFKIQDTYSLAVTISIILLFSLYMFLIVRKDKKKVSFR</sequence>
<gene>
    <name evidence="2" type="ORF">FJQ98_11830</name>
</gene>
<accession>A0ABX7AXE7</accession>
<protein>
    <submittedName>
        <fullName evidence="2">Uncharacterized protein</fullName>
    </submittedName>
</protein>
<reference evidence="2 3" key="1">
    <citation type="submission" date="2020-01" db="EMBL/GenBank/DDBJ databases">
        <authorList>
            <person name="Liu G."/>
            <person name="Liu B."/>
        </authorList>
    </citation>
    <scope>NUCLEOTIDE SEQUENCE [LARGE SCALE GENOMIC DNA]</scope>
    <source>
        <strain evidence="2 3">FJAT-51161</strain>
    </source>
</reference>
<evidence type="ECO:0000313" key="3">
    <source>
        <dbReference type="Proteomes" id="UP000596049"/>
    </source>
</evidence>
<name>A0ABX7AXE7_9BACI</name>
<keyword evidence="3" id="KW-1185">Reference proteome</keyword>
<dbReference type="Proteomes" id="UP000596049">
    <property type="component" value="Chromosome"/>
</dbReference>
<dbReference type="EMBL" id="CP067341">
    <property type="protein sequence ID" value="QQP14626.1"/>
    <property type="molecule type" value="Genomic_DNA"/>
</dbReference>
<feature type="transmembrane region" description="Helical" evidence="1">
    <location>
        <begin position="68"/>
        <end position="88"/>
    </location>
</feature>
<organism evidence="2 3">
    <name type="scientific">Lysinibacillus agricola</name>
    <dbReference type="NCBI Taxonomy" id="2590012"/>
    <lineage>
        <taxon>Bacteria</taxon>
        <taxon>Bacillati</taxon>
        <taxon>Bacillota</taxon>
        <taxon>Bacilli</taxon>
        <taxon>Bacillales</taxon>
        <taxon>Bacillaceae</taxon>
        <taxon>Lysinibacillus</taxon>
    </lineage>
</organism>
<feature type="transmembrane region" description="Helical" evidence="1">
    <location>
        <begin position="44"/>
        <end position="62"/>
    </location>
</feature>
<keyword evidence="1" id="KW-0812">Transmembrane</keyword>
<proteinExistence type="predicted"/>
<keyword evidence="1" id="KW-0472">Membrane</keyword>